<keyword evidence="7" id="KW-1185">Reference proteome</keyword>
<evidence type="ECO:0000256" key="2">
    <source>
        <dbReference type="ARBA" id="ARBA00022679"/>
    </source>
</evidence>
<dbReference type="InterPro" id="IPR003000">
    <property type="entry name" value="Sirtuin"/>
</dbReference>
<organism evidence="6 7">
    <name type="scientific">Gigaspora rosea</name>
    <dbReference type="NCBI Taxonomy" id="44941"/>
    <lineage>
        <taxon>Eukaryota</taxon>
        <taxon>Fungi</taxon>
        <taxon>Fungi incertae sedis</taxon>
        <taxon>Mucoromycota</taxon>
        <taxon>Glomeromycotina</taxon>
        <taxon>Glomeromycetes</taxon>
        <taxon>Diversisporales</taxon>
        <taxon>Gigasporaceae</taxon>
        <taxon>Gigaspora</taxon>
    </lineage>
</organism>
<dbReference type="Gene3D" id="3.30.1600.10">
    <property type="entry name" value="SIR2/SIRT2 'Small Domain"/>
    <property type="match status" value="1"/>
</dbReference>
<feature type="binding site" evidence="4">
    <location>
        <position position="160"/>
    </location>
    <ligand>
        <name>Zn(2+)</name>
        <dbReference type="ChEBI" id="CHEBI:29105"/>
    </ligand>
</feature>
<evidence type="ECO:0000313" key="7">
    <source>
        <dbReference type="Proteomes" id="UP000266673"/>
    </source>
</evidence>
<evidence type="ECO:0000313" key="6">
    <source>
        <dbReference type="EMBL" id="RIB04664.1"/>
    </source>
</evidence>
<dbReference type="Gene3D" id="3.40.50.1220">
    <property type="entry name" value="TPP-binding domain"/>
    <property type="match status" value="1"/>
</dbReference>
<dbReference type="Pfam" id="PF02146">
    <property type="entry name" value="SIR2"/>
    <property type="match status" value="1"/>
</dbReference>
<accession>A0A397U395</accession>
<dbReference type="InterPro" id="IPR026590">
    <property type="entry name" value="Ssirtuin_cat_dom"/>
</dbReference>
<dbReference type="Proteomes" id="UP000266673">
    <property type="component" value="Unassembled WGS sequence"/>
</dbReference>
<feature type="binding site" evidence="4">
    <location>
        <position position="221"/>
    </location>
    <ligand>
        <name>Zn(2+)</name>
        <dbReference type="ChEBI" id="CHEBI:29105"/>
    </ligand>
</feature>
<dbReference type="InterPro" id="IPR029035">
    <property type="entry name" value="DHS-like_NAD/FAD-binding_dom"/>
</dbReference>
<dbReference type="STRING" id="44941.A0A397U395"/>
<protein>
    <submittedName>
        <fullName evidence="6">DHS-like NAD/FAD-binding domain-containing protein</fullName>
    </submittedName>
</protein>
<evidence type="ECO:0000259" key="5">
    <source>
        <dbReference type="PROSITE" id="PS50305"/>
    </source>
</evidence>
<gene>
    <name evidence="6" type="ORF">C2G38_2221757</name>
</gene>
<keyword evidence="4" id="KW-0479">Metal-binding</keyword>
<keyword evidence="4" id="KW-0862">Zinc</keyword>
<reference evidence="6 7" key="1">
    <citation type="submission" date="2018-06" db="EMBL/GenBank/DDBJ databases">
        <title>Comparative genomics reveals the genomic features of Rhizophagus irregularis, R. cerebriforme, R. diaphanum and Gigaspora rosea, and their symbiotic lifestyle signature.</title>
        <authorList>
            <person name="Morin E."/>
            <person name="San Clemente H."/>
            <person name="Chen E.C.H."/>
            <person name="De La Providencia I."/>
            <person name="Hainaut M."/>
            <person name="Kuo A."/>
            <person name="Kohler A."/>
            <person name="Murat C."/>
            <person name="Tang N."/>
            <person name="Roy S."/>
            <person name="Loubradou J."/>
            <person name="Henrissat B."/>
            <person name="Grigoriev I.V."/>
            <person name="Corradi N."/>
            <person name="Roux C."/>
            <person name="Martin F.M."/>
        </authorList>
    </citation>
    <scope>NUCLEOTIDE SEQUENCE [LARGE SCALE GENOMIC DNA]</scope>
    <source>
        <strain evidence="6 7">DAOM 194757</strain>
    </source>
</reference>
<comment type="caution">
    <text evidence="6">The sequence shown here is derived from an EMBL/GenBank/DDBJ whole genome shotgun (WGS) entry which is preliminary data.</text>
</comment>
<dbReference type="GO" id="GO:0070403">
    <property type="term" value="F:NAD+ binding"/>
    <property type="evidence" value="ECO:0007669"/>
    <property type="project" value="InterPro"/>
</dbReference>
<keyword evidence="3" id="KW-0520">NAD</keyword>
<feature type="binding site" evidence="4">
    <location>
        <position position="157"/>
    </location>
    <ligand>
        <name>Zn(2+)</name>
        <dbReference type="ChEBI" id="CHEBI:29105"/>
    </ligand>
</feature>
<dbReference type="PANTHER" id="PTHR11085">
    <property type="entry name" value="NAD-DEPENDENT PROTEIN DEACYLASE SIRTUIN-5, MITOCHONDRIAL-RELATED"/>
    <property type="match status" value="1"/>
</dbReference>
<evidence type="ECO:0000256" key="3">
    <source>
        <dbReference type="ARBA" id="ARBA00023027"/>
    </source>
</evidence>
<proteinExistence type="inferred from homology"/>
<dbReference type="GO" id="GO:0046872">
    <property type="term" value="F:metal ion binding"/>
    <property type="evidence" value="ECO:0007669"/>
    <property type="project" value="UniProtKB-KW"/>
</dbReference>
<dbReference type="PROSITE" id="PS50305">
    <property type="entry name" value="SIRTUIN"/>
    <property type="match status" value="1"/>
</dbReference>
<evidence type="ECO:0000256" key="4">
    <source>
        <dbReference type="PROSITE-ProRule" id="PRU00236"/>
    </source>
</evidence>
<feature type="active site" description="Proton acceptor" evidence="4">
    <location>
        <position position="149"/>
    </location>
</feature>
<evidence type="ECO:0000256" key="1">
    <source>
        <dbReference type="ARBA" id="ARBA00006924"/>
    </source>
</evidence>
<feature type="domain" description="Deacetylase sirtuin-type" evidence="5">
    <location>
        <begin position="24"/>
        <end position="317"/>
    </location>
</feature>
<dbReference type="InterPro" id="IPR050134">
    <property type="entry name" value="NAD-dep_sirtuin_deacylases"/>
</dbReference>
<sequence>MKIVVPTKTYLTKTQNVNQKLIKPKSIIDSIQKLIELFKSNNGKVLILTGAGISTDSGIPDYRGPKGTYVINENYRPIFYHEFASLHQFRQRYWARSYLGWPLMKKAKPNISHYALSNLQSNNYILKIITQNVDELHQKSGSKNILELHGSLSQIHCLNCGHIKQRSDYQSILSDLNPKWNDFLKNIELGKITPIVRPDGDIDLPHGTSYDSFNYLSCIKCSNGIYKPSIIFFGENIKDSIKNETIDLVKNCKSILVIGSSLATYSAFRIVKLASDLGKDIVIINLGETRGDNLSFLKIDFPCGDLLPAIADQLTKL</sequence>
<name>A0A397U395_9GLOM</name>
<dbReference type="EMBL" id="QKWP01002134">
    <property type="protein sequence ID" value="RIB04664.1"/>
    <property type="molecule type" value="Genomic_DNA"/>
</dbReference>
<dbReference type="AlphaFoldDB" id="A0A397U395"/>
<dbReference type="PANTHER" id="PTHR11085:SF10">
    <property type="entry name" value="NAD-DEPENDENT PROTEIN DEACYLASE SIRTUIN-5, MITOCHONDRIAL-RELATED"/>
    <property type="match status" value="1"/>
</dbReference>
<dbReference type="GO" id="GO:0017136">
    <property type="term" value="F:histone deacetylase activity, NAD-dependent"/>
    <property type="evidence" value="ECO:0007669"/>
    <property type="project" value="TreeGrafter"/>
</dbReference>
<dbReference type="SUPFAM" id="SSF52467">
    <property type="entry name" value="DHS-like NAD/FAD-binding domain"/>
    <property type="match status" value="1"/>
</dbReference>
<dbReference type="InterPro" id="IPR026591">
    <property type="entry name" value="Sirtuin_cat_small_dom_sf"/>
</dbReference>
<feature type="binding site" evidence="4">
    <location>
        <position position="218"/>
    </location>
    <ligand>
        <name>Zn(2+)</name>
        <dbReference type="ChEBI" id="CHEBI:29105"/>
    </ligand>
</feature>
<dbReference type="OrthoDB" id="424302at2759"/>
<comment type="similarity">
    <text evidence="1">Belongs to the sirtuin family. Class I subfamily.</text>
</comment>
<keyword evidence="2" id="KW-0808">Transferase</keyword>